<dbReference type="InterPro" id="IPR026881">
    <property type="entry name" value="WYL_dom"/>
</dbReference>
<feature type="domain" description="WYL" evidence="1">
    <location>
        <begin position="150"/>
        <end position="216"/>
    </location>
</feature>
<dbReference type="InterPro" id="IPR051534">
    <property type="entry name" value="CBASS_pafABC_assoc_protein"/>
</dbReference>
<dbReference type="AlphaFoldDB" id="A0AA91D8W4"/>
<dbReference type="PANTHER" id="PTHR34580">
    <property type="match status" value="1"/>
</dbReference>
<dbReference type="InterPro" id="IPR057727">
    <property type="entry name" value="WCX_dom"/>
</dbReference>
<feature type="domain" description="WCX" evidence="2">
    <location>
        <begin position="249"/>
        <end position="325"/>
    </location>
</feature>
<evidence type="ECO:0000259" key="2">
    <source>
        <dbReference type="Pfam" id="PF25583"/>
    </source>
</evidence>
<protein>
    <recommendedName>
        <fullName evidence="5">WYL domain-containing protein</fullName>
    </recommendedName>
</protein>
<evidence type="ECO:0000259" key="1">
    <source>
        <dbReference type="Pfam" id="PF13280"/>
    </source>
</evidence>
<sequence length="330" mass="37586">MDSLLRYFDMLSMIPKAPNSISTPDLLSKLVDAGYEVDLRTVQRDLVKLSVSRLFPISSTADTKPLRWQWPSNTKRVQLPTMASNEALTFKLVEIYLEPLLPLSIKSQLADYFETADRVLAVSPLAGWVDKVRQIPSSLTLQPPEIDATVLAVVYEALLKDLRMKATYHAIERDAKSYEVNPLGLVFRHNVIYLVATINDYIDIKQLALHRFIDAELTDKAVHIPTGFSLNNYIEQGEFDYPTNDIDQTIPITFKISAFMKQLLLETPISSDQQISTLDDDRYLLHATVNNTEQLRWWIRSFSTNIEVLEPPTLRAEMAAGARALNKLYR</sequence>
<dbReference type="Proteomes" id="UP000077734">
    <property type="component" value="Unassembled WGS sequence"/>
</dbReference>
<dbReference type="EMBL" id="LUUL01000146">
    <property type="protein sequence ID" value="OAI21260.1"/>
    <property type="molecule type" value="Genomic_DNA"/>
</dbReference>
<dbReference type="PANTHER" id="PTHR34580:SF1">
    <property type="entry name" value="PROTEIN PAFC"/>
    <property type="match status" value="1"/>
</dbReference>
<dbReference type="RefSeq" id="WP_064030519.1">
    <property type="nucleotide sequence ID" value="NZ_LUUL01000146.1"/>
</dbReference>
<dbReference type="Pfam" id="PF13280">
    <property type="entry name" value="WYL"/>
    <property type="match status" value="1"/>
</dbReference>
<accession>A0AA91D8W4</accession>
<reference evidence="3 4" key="1">
    <citation type="submission" date="2016-03" db="EMBL/GenBank/DDBJ databases">
        <authorList>
            <person name="Heylen K."/>
            <person name="De Vos P."/>
            <person name="Vekeman B."/>
        </authorList>
    </citation>
    <scope>NUCLEOTIDE SEQUENCE [LARGE SCALE GENOMIC DNA]</scope>
    <source>
        <strain evidence="3 4">R-49807</strain>
    </source>
</reference>
<dbReference type="PROSITE" id="PS52050">
    <property type="entry name" value="WYL"/>
    <property type="match status" value="1"/>
</dbReference>
<evidence type="ECO:0000313" key="3">
    <source>
        <dbReference type="EMBL" id="OAI21260.1"/>
    </source>
</evidence>
<evidence type="ECO:0008006" key="5">
    <source>
        <dbReference type="Google" id="ProtNLM"/>
    </source>
</evidence>
<proteinExistence type="predicted"/>
<gene>
    <name evidence="3" type="ORF">A1356_21345</name>
</gene>
<evidence type="ECO:0000313" key="4">
    <source>
        <dbReference type="Proteomes" id="UP000077734"/>
    </source>
</evidence>
<name>A0AA91D8W4_9GAMM</name>
<keyword evidence="4" id="KW-1185">Reference proteome</keyword>
<dbReference type="Pfam" id="PF25583">
    <property type="entry name" value="WCX"/>
    <property type="match status" value="1"/>
</dbReference>
<comment type="caution">
    <text evidence="3">The sequence shown here is derived from an EMBL/GenBank/DDBJ whole genome shotgun (WGS) entry which is preliminary data.</text>
</comment>
<organism evidence="3 4">
    <name type="scientific">Methylomonas koyamae</name>
    <dbReference type="NCBI Taxonomy" id="702114"/>
    <lineage>
        <taxon>Bacteria</taxon>
        <taxon>Pseudomonadati</taxon>
        <taxon>Pseudomonadota</taxon>
        <taxon>Gammaproteobacteria</taxon>
        <taxon>Methylococcales</taxon>
        <taxon>Methylococcaceae</taxon>
        <taxon>Methylomonas</taxon>
    </lineage>
</organism>